<proteinExistence type="predicted"/>
<name>A0A161YEQ2_9CELL</name>
<dbReference type="CDD" id="cd09873">
    <property type="entry name" value="PIN_Pae0151-like"/>
    <property type="match status" value="1"/>
</dbReference>
<reference evidence="2 4" key="2">
    <citation type="submission" date="2016-06" db="EMBL/GenBank/DDBJ databases">
        <title>Genome sequence of Oerskovia enterophila DSM 43852.</title>
        <authorList>
            <person name="Poehlein A."/>
            <person name="Jag V."/>
            <person name="Bengelsdorf F.R."/>
            <person name="Daniel R."/>
            <person name="Duerre P."/>
        </authorList>
    </citation>
    <scope>NUCLEOTIDE SEQUENCE [LARGE SCALE GENOMIC DNA]</scope>
    <source>
        <strain evidence="2 4">DSM 43852</strain>
    </source>
</reference>
<dbReference type="RefSeq" id="WP_068626068.1">
    <property type="nucleotide sequence ID" value="NZ_LRIE01000081.1"/>
</dbReference>
<evidence type="ECO:0000313" key="3">
    <source>
        <dbReference type="Proteomes" id="UP000076447"/>
    </source>
</evidence>
<dbReference type="Proteomes" id="UP000076447">
    <property type="component" value="Unassembled WGS sequence"/>
</dbReference>
<dbReference type="SUPFAM" id="SSF88723">
    <property type="entry name" value="PIN domain-like"/>
    <property type="match status" value="1"/>
</dbReference>
<dbReference type="Proteomes" id="UP000093412">
    <property type="component" value="Unassembled WGS sequence"/>
</dbReference>
<dbReference type="EMBL" id="LRIE01000081">
    <property type="protein sequence ID" value="KZM34298.1"/>
    <property type="molecule type" value="Genomic_DNA"/>
</dbReference>
<sequence length="135" mass="14505">MTRFVVDAGTALRLVAEDAQVPEAHELLAPTLLRSQTLSALHEAVHRGDLPAEVGREHLARVGRLPVRLFGDAVLRRTSWKVADELGLASTYDAEYVALARLRGIALVTTDADLVRAVVGVVETAPYEALLDVGA</sequence>
<comment type="caution">
    <text evidence="1">The sequence shown here is derived from an EMBL/GenBank/DDBJ whole genome shotgun (WGS) entry which is preliminary data.</text>
</comment>
<gene>
    <name evidence="2" type="ORF">OERS_26090</name>
    <name evidence="1" type="ORF">OJAG_31300</name>
</gene>
<evidence type="ECO:0000313" key="2">
    <source>
        <dbReference type="EMBL" id="OCI30739.1"/>
    </source>
</evidence>
<dbReference type="InterPro" id="IPR029060">
    <property type="entry name" value="PIN-like_dom_sf"/>
</dbReference>
<evidence type="ECO:0000313" key="1">
    <source>
        <dbReference type="EMBL" id="KZM34298.1"/>
    </source>
</evidence>
<organism evidence="1 3">
    <name type="scientific">Oerskovia enterophila</name>
    <dbReference type="NCBI Taxonomy" id="43678"/>
    <lineage>
        <taxon>Bacteria</taxon>
        <taxon>Bacillati</taxon>
        <taxon>Actinomycetota</taxon>
        <taxon>Actinomycetes</taxon>
        <taxon>Micrococcales</taxon>
        <taxon>Cellulomonadaceae</taxon>
        <taxon>Oerskovia</taxon>
    </lineage>
</organism>
<evidence type="ECO:0000313" key="4">
    <source>
        <dbReference type="Proteomes" id="UP000093412"/>
    </source>
</evidence>
<dbReference type="PATRIC" id="fig|43678.3.peg.3287"/>
<dbReference type="OrthoDB" id="8370557at2"/>
<dbReference type="AlphaFoldDB" id="A0A161YEQ2"/>
<dbReference type="Gene3D" id="3.40.50.1010">
    <property type="entry name" value="5'-nuclease"/>
    <property type="match status" value="1"/>
</dbReference>
<reference evidence="1 3" key="1">
    <citation type="submission" date="2016-01" db="EMBL/GenBank/DDBJ databases">
        <title>Genome sequence of Oerskovia enterophila VJag, an agar and cellulose degrading bacterium.</title>
        <authorList>
            <person name="Poehlein A."/>
            <person name="Jag V."/>
            <person name="Bengelsdorf F."/>
            <person name="Duerre P."/>
            <person name="Daniel R."/>
        </authorList>
    </citation>
    <scope>NUCLEOTIDE SEQUENCE [LARGE SCALE GENOMIC DNA]</scope>
    <source>
        <strain evidence="1 3">VJag</strain>
    </source>
</reference>
<dbReference type="EMBL" id="MAQA01000030">
    <property type="protein sequence ID" value="OCI30739.1"/>
    <property type="molecule type" value="Genomic_DNA"/>
</dbReference>
<accession>A0A161YEQ2</accession>
<dbReference type="STRING" id="43678.OJAG_31300"/>
<protein>
    <submittedName>
        <fullName evidence="1">Uncharacterized protein</fullName>
    </submittedName>
</protein>
<keyword evidence="4" id="KW-1185">Reference proteome</keyword>
<dbReference type="InterPro" id="IPR044153">
    <property type="entry name" value="PIN_Pae0151-like"/>
</dbReference>